<evidence type="ECO:0000313" key="1">
    <source>
        <dbReference type="EMBL" id="SDK50833.1"/>
    </source>
</evidence>
<dbReference type="Proteomes" id="UP000198629">
    <property type="component" value="Unassembled WGS sequence"/>
</dbReference>
<gene>
    <name evidence="1" type="ORF">SAMN05192566_1448</name>
</gene>
<proteinExistence type="predicted"/>
<accession>A0A1G9CGN1</accession>
<dbReference type="RefSeq" id="WP_091471490.1">
    <property type="nucleotide sequence ID" value="NZ_FNFX01000003.1"/>
</dbReference>
<name>A0A1G9CGN1_9PROT</name>
<protein>
    <submittedName>
        <fullName evidence="1">Uncharacterized protein</fullName>
    </submittedName>
</protein>
<reference evidence="2" key="1">
    <citation type="submission" date="2016-10" db="EMBL/GenBank/DDBJ databases">
        <authorList>
            <person name="Varghese N."/>
            <person name="Submissions S."/>
        </authorList>
    </citation>
    <scope>NUCLEOTIDE SEQUENCE [LARGE SCALE GENOMIC DNA]</scope>
    <source>
        <strain evidence="2">CBMB127</strain>
    </source>
</reference>
<dbReference type="AlphaFoldDB" id="A0A1G9CGN1"/>
<keyword evidence="2" id="KW-1185">Reference proteome</keyword>
<sequence>MEQQQMNETSTDWQQLMRSQLSCSLAHDRAIGITQTAAAYQVMTAIHEAIHVYFEVLQGRKLVGGRVSTRPYQMGDTDCYGAVEVENGPCGKWLSMLGNVGTDYFEFCVTGFKVSPDCDNDMKTAYTIAKYLPYAEQPAPNGFVHPLAIKYKGKIFDDDGVSLLLEEAAHIVADAFKDKRWWSTIRATAVYMLKHRRMEDGFISYDHMHQIQKFVKEQQKTLNHGNTVELSDVPGFPDDVAWLMLKFNVYPERPISTEEVVTAYKQARLSPGGIAELSKSDIKFVNVTL</sequence>
<organism evidence="1 2">
    <name type="scientific">Methylophilus rhizosphaerae</name>
    <dbReference type="NCBI Taxonomy" id="492660"/>
    <lineage>
        <taxon>Bacteria</taxon>
        <taxon>Pseudomonadati</taxon>
        <taxon>Pseudomonadota</taxon>
        <taxon>Betaproteobacteria</taxon>
        <taxon>Nitrosomonadales</taxon>
        <taxon>Methylophilaceae</taxon>
        <taxon>Methylophilus</taxon>
    </lineage>
</organism>
<dbReference type="EMBL" id="FNFX01000003">
    <property type="protein sequence ID" value="SDK50833.1"/>
    <property type="molecule type" value="Genomic_DNA"/>
</dbReference>
<evidence type="ECO:0000313" key="2">
    <source>
        <dbReference type="Proteomes" id="UP000198629"/>
    </source>
</evidence>
<dbReference type="STRING" id="492660.SAMN05192566_1448"/>